<evidence type="ECO:0000313" key="4">
    <source>
        <dbReference type="EMBL" id="NHN76839.1"/>
    </source>
</evidence>
<comment type="caution">
    <text evidence="4">The sequence shown here is derived from an EMBL/GenBank/DDBJ whole genome shotgun (WGS) entry which is preliminary data.</text>
</comment>
<feature type="compositionally biased region" description="Low complexity" evidence="2">
    <location>
        <begin position="206"/>
        <end position="221"/>
    </location>
</feature>
<dbReference type="PROSITE" id="PS00922">
    <property type="entry name" value="TRANSGLYCOSYLASE"/>
    <property type="match status" value="1"/>
</dbReference>
<gene>
    <name evidence="4" type="ORF">HA520_05995</name>
</gene>
<evidence type="ECO:0000256" key="1">
    <source>
        <dbReference type="ARBA" id="ARBA00007734"/>
    </source>
</evidence>
<dbReference type="GO" id="GO:0008933">
    <property type="term" value="F:peptidoglycan lytic transglycosylase activity"/>
    <property type="evidence" value="ECO:0007669"/>
    <property type="project" value="InterPro"/>
</dbReference>
<dbReference type="AlphaFoldDB" id="A0AA43Z5U1"/>
<dbReference type="RefSeq" id="WP_165891958.1">
    <property type="nucleotide sequence ID" value="NZ_JAAPAP010000003.1"/>
</dbReference>
<dbReference type="PANTHER" id="PTHR24216">
    <property type="entry name" value="PAXILLIN-RELATED"/>
    <property type="match status" value="1"/>
</dbReference>
<dbReference type="PANTHER" id="PTHR24216:SF65">
    <property type="entry name" value="PAXILLIN-LIKE PROTEIN 1"/>
    <property type="match status" value="1"/>
</dbReference>
<comment type="similarity">
    <text evidence="1">Belongs to the transglycosylase Slt family.</text>
</comment>
<evidence type="ECO:0000259" key="3">
    <source>
        <dbReference type="Pfam" id="PF01464"/>
    </source>
</evidence>
<feature type="region of interest" description="Disordered" evidence="2">
    <location>
        <begin position="90"/>
        <end position="262"/>
    </location>
</feature>
<sequence length="877" mass="89594">MLTTDRDGFLVGDSDQDGNLQDIPPGVTRETFVKALGILQAIKGDTAAMRWALANEIEVPHATVATPARPRSASVLTDRQARALGRLIADSTRAGRREVVTPGPRTADGRSPSSTPVPGQPAAGSESARAAQVATPAPAGAAAVPVPSSGSVPPVSDTPPPPAMASVATPGRPRNAPVLTDRQAHAMGRLVADRASPGRREVATPGRAARSGAEGGAPAARMPSPVREVATPGRGSNGRFLSRAERDGGTAGDAHGKDGDSRLAGAAERLGDAVDSLRAAGDAAEAVDPTMTAVREVGEVVTPVLAPMGSLLKTGFGKLFGRSESEEIKQARPWYKRILKELVELRRNSGAGPAESGRPGMLMPLLTSVAGFATPMLMGLLGAAIPLLLAGAGALLAGGIGWKIGEWINEKWGQQISNAVWNTSEWIKEKWGGTADWFQSKWEGITSTFGEVAGKFGAWLDGLAGLGGKVVEKAKEIGGSAVETIQQGATSLWQGAKNLAERFEKLDTSKRYVSDKASQATRYVAATASSAKEAATVAGGRLVGALAPGYRHRESFDGIAGGAQMAALGTYTNAEADRIRELRSQGANTSANLKWGMPADVRDKIIAGARASGLDPSTMLKIAAMESGGNPNAVSATGAIGVYQFTGKTASGVGIRNRFDVDENIAGAMDLTKANAKTLKAVGQPVTQENLYLLHQLGPTAGLEVIKGAASGAKVSDLSPAAQRAVKLNYGAGSATAADYLAKNRKALDDRYARVVGGIPSNEIPSTIAAPKSPKEPSPAADGAVPAVVSAMPPKAQSAPLVMASAARPVSAAIPMPTLASMAPAPTPAPSPAPAVQTLIGSNAGAGNKTTVTLSAPITQNLSDRTIAHVATGGLGG</sequence>
<proteinExistence type="inferred from homology"/>
<feature type="region of interest" description="Disordered" evidence="2">
    <location>
        <begin position="1"/>
        <end position="20"/>
    </location>
</feature>
<dbReference type="InterPro" id="IPR008258">
    <property type="entry name" value="Transglycosylase_SLT_dom_1"/>
</dbReference>
<dbReference type="InterPro" id="IPR000189">
    <property type="entry name" value="Transglyc_AS"/>
</dbReference>
<feature type="compositionally biased region" description="Low complexity" evidence="2">
    <location>
        <begin position="127"/>
        <end position="155"/>
    </location>
</feature>
<dbReference type="Pfam" id="PF01464">
    <property type="entry name" value="SLT"/>
    <property type="match status" value="1"/>
</dbReference>
<reference evidence="4" key="1">
    <citation type="submission" date="2020-03" db="EMBL/GenBank/DDBJ databases">
        <title>Genome assembly of Azotobacter chroococcum W5.</title>
        <authorList>
            <person name="Kannepalli A."/>
        </authorList>
    </citation>
    <scope>NUCLEOTIDE SEQUENCE</scope>
    <source>
        <strain evidence="4">W5</strain>
    </source>
</reference>
<feature type="compositionally biased region" description="Basic and acidic residues" evidence="2">
    <location>
        <begin position="242"/>
        <end position="261"/>
    </location>
</feature>
<dbReference type="InterPro" id="IPR023346">
    <property type="entry name" value="Lysozyme-like_dom_sf"/>
</dbReference>
<dbReference type="Proteomes" id="UP000736384">
    <property type="component" value="Unassembled WGS sequence"/>
</dbReference>
<evidence type="ECO:0000256" key="2">
    <source>
        <dbReference type="SAM" id="MobiDB-lite"/>
    </source>
</evidence>
<dbReference type="GO" id="GO:0016020">
    <property type="term" value="C:membrane"/>
    <property type="evidence" value="ECO:0007669"/>
    <property type="project" value="InterPro"/>
</dbReference>
<dbReference type="Gene3D" id="1.10.530.10">
    <property type="match status" value="1"/>
</dbReference>
<name>A0AA43Z5U1_9GAMM</name>
<protein>
    <submittedName>
        <fullName evidence="4">Transglycosylase SLT domain-containing protein</fullName>
    </submittedName>
</protein>
<feature type="domain" description="Transglycosylase SLT" evidence="3">
    <location>
        <begin position="605"/>
        <end position="680"/>
    </location>
</feature>
<dbReference type="SUPFAM" id="SSF53955">
    <property type="entry name" value="Lysozyme-like"/>
    <property type="match status" value="1"/>
</dbReference>
<accession>A0AA43Z5U1</accession>
<evidence type="ECO:0000313" key="5">
    <source>
        <dbReference type="Proteomes" id="UP000736384"/>
    </source>
</evidence>
<dbReference type="EMBL" id="JAAPAP010000003">
    <property type="protein sequence ID" value="NHN76839.1"/>
    <property type="molecule type" value="Genomic_DNA"/>
</dbReference>
<dbReference type="GO" id="GO:0000270">
    <property type="term" value="P:peptidoglycan metabolic process"/>
    <property type="evidence" value="ECO:0007669"/>
    <property type="project" value="InterPro"/>
</dbReference>
<organism evidence="4 5">
    <name type="scientific">Azotobacter chroococcum</name>
    <dbReference type="NCBI Taxonomy" id="353"/>
    <lineage>
        <taxon>Bacteria</taxon>
        <taxon>Pseudomonadati</taxon>
        <taxon>Pseudomonadota</taxon>
        <taxon>Gammaproteobacteria</taxon>
        <taxon>Pseudomonadales</taxon>
        <taxon>Pseudomonadaceae</taxon>
        <taxon>Azotobacter</taxon>
    </lineage>
</organism>